<proteinExistence type="predicted"/>
<feature type="compositionally biased region" description="Basic and acidic residues" evidence="1">
    <location>
        <begin position="23"/>
        <end position="35"/>
    </location>
</feature>
<protein>
    <submittedName>
        <fullName evidence="2">Uncharacterized protein</fullName>
    </submittedName>
</protein>
<name>A0ABN8IYL8_9NEOP</name>
<keyword evidence="3" id="KW-1185">Reference proteome</keyword>
<reference evidence="2" key="1">
    <citation type="submission" date="2022-03" db="EMBL/GenBank/DDBJ databases">
        <authorList>
            <person name="Martin H S."/>
        </authorList>
    </citation>
    <scope>NUCLEOTIDE SEQUENCE</scope>
</reference>
<accession>A0ABN8IYL8</accession>
<organism evidence="2 3">
    <name type="scientific">Iphiclides podalirius</name>
    <name type="common">scarce swallowtail</name>
    <dbReference type="NCBI Taxonomy" id="110791"/>
    <lineage>
        <taxon>Eukaryota</taxon>
        <taxon>Metazoa</taxon>
        <taxon>Ecdysozoa</taxon>
        <taxon>Arthropoda</taxon>
        <taxon>Hexapoda</taxon>
        <taxon>Insecta</taxon>
        <taxon>Pterygota</taxon>
        <taxon>Neoptera</taxon>
        <taxon>Endopterygota</taxon>
        <taxon>Lepidoptera</taxon>
        <taxon>Glossata</taxon>
        <taxon>Ditrysia</taxon>
        <taxon>Papilionoidea</taxon>
        <taxon>Papilionidae</taxon>
        <taxon>Papilioninae</taxon>
        <taxon>Iphiclides</taxon>
    </lineage>
</organism>
<gene>
    <name evidence="2" type="ORF">IPOD504_LOCUS14047</name>
</gene>
<evidence type="ECO:0000313" key="3">
    <source>
        <dbReference type="Proteomes" id="UP000837857"/>
    </source>
</evidence>
<dbReference type="EMBL" id="OW152817">
    <property type="protein sequence ID" value="CAH2068116.1"/>
    <property type="molecule type" value="Genomic_DNA"/>
</dbReference>
<evidence type="ECO:0000256" key="1">
    <source>
        <dbReference type="SAM" id="MobiDB-lite"/>
    </source>
</evidence>
<evidence type="ECO:0000313" key="2">
    <source>
        <dbReference type="EMBL" id="CAH2068116.1"/>
    </source>
</evidence>
<feature type="region of interest" description="Disordered" evidence="1">
    <location>
        <begin position="95"/>
        <end position="118"/>
    </location>
</feature>
<feature type="non-terminal residue" evidence="2">
    <location>
        <position position="1"/>
    </location>
</feature>
<feature type="region of interest" description="Disordered" evidence="1">
    <location>
        <begin position="1"/>
        <end position="53"/>
    </location>
</feature>
<sequence length="403" mass="43676">MMAVKYEARAASVEPARRSPAAEPERRALSADSEPRTLAARKAYPEAEDGPLDLSTHARKEIAVRDFARHPFADPADYVRAQVILRQSREYLAAGRDSGTESDDSAERLSPGGALPGKAYKKSLMKRYSKRTIPAACSPSPTVRRLLAMIPISKSPSPKRSVVPQYANKGSFLSSLAYTQHLDVDPHIITKTTKLTQADGAAYISETALAIAASHYEWGSTTRRGNRYPAVGIFACATQNRVQHATLPPVVVSVAFQLQSTMLTKPAAAQHFATSLSYSIFELAMSKRSSDDAADAPAGVLSVIYTLSVISMRWGPNCAFAGAFLAGLQPARKAARFHNGGRTHGRPAELHARPPHSCAKTSFWSAPDQTLRKQCKLVRSTGPRLGVLCFLSKLCETYSLCFG</sequence>
<dbReference type="Proteomes" id="UP000837857">
    <property type="component" value="Chromosome 5"/>
</dbReference>